<dbReference type="AlphaFoldDB" id="A0AA35P0E3"/>
<dbReference type="EMBL" id="OX395128">
    <property type="protein sequence ID" value="CAI5770966.1"/>
    <property type="molecule type" value="Genomic_DNA"/>
</dbReference>
<accession>A0AA35P0E3</accession>
<evidence type="ECO:0000313" key="2">
    <source>
        <dbReference type="Proteomes" id="UP001178461"/>
    </source>
</evidence>
<name>A0AA35P0E3_9SAUR</name>
<dbReference type="Proteomes" id="UP001178461">
    <property type="component" value="Chromosome 3"/>
</dbReference>
<sequence length="79" mass="8491">MAPRVTGVAAFDRFASRAAQRTSYNQSGLRADLQAAESPCKLLAAQPSIGVAAFDRFAAGAAQRTSYKQKRAERRPSAF</sequence>
<keyword evidence="2" id="KW-1185">Reference proteome</keyword>
<organism evidence="1 2">
    <name type="scientific">Podarcis lilfordi</name>
    <name type="common">Lilford's wall lizard</name>
    <dbReference type="NCBI Taxonomy" id="74358"/>
    <lineage>
        <taxon>Eukaryota</taxon>
        <taxon>Metazoa</taxon>
        <taxon>Chordata</taxon>
        <taxon>Craniata</taxon>
        <taxon>Vertebrata</taxon>
        <taxon>Euteleostomi</taxon>
        <taxon>Lepidosauria</taxon>
        <taxon>Squamata</taxon>
        <taxon>Bifurcata</taxon>
        <taxon>Unidentata</taxon>
        <taxon>Episquamata</taxon>
        <taxon>Laterata</taxon>
        <taxon>Lacertibaenia</taxon>
        <taxon>Lacertidae</taxon>
        <taxon>Podarcis</taxon>
    </lineage>
</organism>
<gene>
    <name evidence="1" type="ORF">PODLI_1B006413</name>
</gene>
<evidence type="ECO:0000313" key="1">
    <source>
        <dbReference type="EMBL" id="CAI5770966.1"/>
    </source>
</evidence>
<protein>
    <submittedName>
        <fullName evidence="1">Uncharacterized protein</fullName>
    </submittedName>
</protein>
<proteinExistence type="predicted"/>
<reference evidence="1" key="1">
    <citation type="submission" date="2022-12" db="EMBL/GenBank/DDBJ databases">
        <authorList>
            <person name="Alioto T."/>
            <person name="Alioto T."/>
            <person name="Gomez Garrido J."/>
        </authorList>
    </citation>
    <scope>NUCLEOTIDE SEQUENCE</scope>
</reference>